<name>A0A3R9QC04_9BACT</name>
<evidence type="ECO:0000313" key="4">
    <source>
        <dbReference type="Proteomes" id="UP000269669"/>
    </source>
</evidence>
<proteinExistence type="predicted"/>
<dbReference type="Pfam" id="PF03099">
    <property type="entry name" value="BPL_LplA_LipB"/>
    <property type="match status" value="1"/>
</dbReference>
<organism evidence="3 4">
    <name type="scientific">Edaphobacter aggregans</name>
    <dbReference type="NCBI Taxonomy" id="570835"/>
    <lineage>
        <taxon>Bacteria</taxon>
        <taxon>Pseudomonadati</taxon>
        <taxon>Acidobacteriota</taxon>
        <taxon>Terriglobia</taxon>
        <taxon>Terriglobales</taxon>
        <taxon>Acidobacteriaceae</taxon>
        <taxon>Edaphobacter</taxon>
    </lineage>
</organism>
<dbReference type="InterPro" id="IPR004408">
    <property type="entry name" value="Biotin_CoA_COase_ligase"/>
</dbReference>
<feature type="domain" description="BPL/LPL catalytic" evidence="2">
    <location>
        <begin position="7"/>
        <end position="201"/>
    </location>
</feature>
<accession>A0A3R9QC04</accession>
<dbReference type="PANTHER" id="PTHR12835">
    <property type="entry name" value="BIOTIN PROTEIN LIGASE"/>
    <property type="match status" value="1"/>
</dbReference>
<comment type="caution">
    <text evidence="3">The sequence shown here is derived from an EMBL/GenBank/DDBJ whole genome shotgun (WGS) entry which is preliminary data.</text>
</comment>
<dbReference type="OrthoDB" id="9807064at2"/>
<dbReference type="SUPFAM" id="SSF55681">
    <property type="entry name" value="Class II aaRS and biotin synthetases"/>
    <property type="match status" value="1"/>
</dbReference>
<evidence type="ECO:0000259" key="2">
    <source>
        <dbReference type="PROSITE" id="PS51733"/>
    </source>
</evidence>
<evidence type="ECO:0000313" key="3">
    <source>
        <dbReference type="EMBL" id="RSL17612.1"/>
    </source>
</evidence>
<dbReference type="PANTHER" id="PTHR12835:SF5">
    <property type="entry name" value="BIOTIN--PROTEIN LIGASE"/>
    <property type="match status" value="1"/>
</dbReference>
<dbReference type="CDD" id="cd16442">
    <property type="entry name" value="BPL"/>
    <property type="match status" value="1"/>
</dbReference>
<dbReference type="GO" id="GO:0005737">
    <property type="term" value="C:cytoplasm"/>
    <property type="evidence" value="ECO:0007669"/>
    <property type="project" value="TreeGrafter"/>
</dbReference>
<reference evidence="3 4" key="1">
    <citation type="submission" date="2018-12" db="EMBL/GenBank/DDBJ databases">
        <title>Sequencing of bacterial isolates from soil warming experiment in Harvard Forest, Massachusetts, USA.</title>
        <authorList>
            <person name="Deangelis K."/>
        </authorList>
    </citation>
    <scope>NUCLEOTIDE SEQUENCE [LARGE SCALE GENOMIC DNA]</scope>
    <source>
        <strain evidence="3 4">EB153</strain>
    </source>
</reference>
<dbReference type="Gene3D" id="3.30.930.10">
    <property type="entry name" value="Bira Bifunctional Protein, Domain 2"/>
    <property type="match status" value="1"/>
</dbReference>
<sequence>MTALDLQAVEAEIVGTEFAGRILHFPLVGSTNVLALEAAQAGTRSGVWVADEQTAGRGRGGHGWHSVAGDGLYVSALTAPAIPLTMASWLPLATGLAAQSAIAAVTGLHADIRWPNDLLLNGRKCGGILVETGSIAGRQNEPEMLRYAVIGVGINLNHMSFPSELETLATSLRKEGCRAISRDALLAGLLRSLDEEIRKLVRQYRGTLNGAGLLERFASASTWVKGKRVHVEEAGGYTGVTAGLDMRGFLQVAGDDGVLHTVLSGGVRALAQDQ</sequence>
<evidence type="ECO:0000256" key="1">
    <source>
        <dbReference type="ARBA" id="ARBA00022598"/>
    </source>
</evidence>
<dbReference type="InterPro" id="IPR045864">
    <property type="entry name" value="aa-tRNA-synth_II/BPL/LPL"/>
</dbReference>
<dbReference type="AlphaFoldDB" id="A0A3R9QC04"/>
<dbReference type="PROSITE" id="PS51733">
    <property type="entry name" value="BPL_LPL_CATALYTIC"/>
    <property type="match status" value="1"/>
</dbReference>
<dbReference type="GO" id="GO:0004077">
    <property type="term" value="F:biotin--[biotin carboxyl-carrier protein] ligase activity"/>
    <property type="evidence" value="ECO:0007669"/>
    <property type="project" value="InterPro"/>
</dbReference>
<keyword evidence="1 3" id="KW-0436">Ligase</keyword>
<protein>
    <submittedName>
        <fullName evidence="3">BirA family biotin operon repressor/biotin-[acetyl-CoA-carboxylase] ligase</fullName>
    </submittedName>
</protein>
<gene>
    <name evidence="3" type="ORF">EDE15_3147</name>
</gene>
<dbReference type="NCBIfam" id="TIGR00121">
    <property type="entry name" value="birA_ligase"/>
    <property type="match status" value="1"/>
</dbReference>
<dbReference type="RefSeq" id="WP_125486082.1">
    <property type="nucleotide sequence ID" value="NZ_RSDW01000001.1"/>
</dbReference>
<dbReference type="Gene3D" id="2.30.30.100">
    <property type="match status" value="1"/>
</dbReference>
<dbReference type="InterPro" id="IPR004143">
    <property type="entry name" value="BPL_LPL_catalytic"/>
</dbReference>
<dbReference type="Proteomes" id="UP000269669">
    <property type="component" value="Unassembled WGS sequence"/>
</dbReference>
<keyword evidence="4" id="KW-1185">Reference proteome</keyword>
<dbReference type="EMBL" id="RSDW01000001">
    <property type="protein sequence ID" value="RSL17612.1"/>
    <property type="molecule type" value="Genomic_DNA"/>
</dbReference>